<dbReference type="Gene3D" id="2.40.440.10">
    <property type="entry name" value="L,D-transpeptidase catalytic domain-like"/>
    <property type="match status" value="1"/>
</dbReference>
<dbReference type="PANTHER" id="PTHR30582">
    <property type="entry name" value="L,D-TRANSPEPTIDASE"/>
    <property type="match status" value="1"/>
</dbReference>
<keyword evidence="8" id="KW-0732">Signal</keyword>
<sequence length="287" mass="30804">MRILRGVLVTLLALCVTSGLAVAVGYAGVTYRAEAEHRAATAPTPAPTTSSPATTPTPEPAPAPTPEPEPEPEPELVPGPALYAAGDSGDEVRDLQARLVQIDWLPSVSGAYDAATVAAVEGFQAKRGFPVTGEVDERTLEKVHAMTGPPTYEEMHNIVPEPGALDARCRTGRVLCVDKSTRTLRWVVDGQVLQTFDVRFGREGMETREGAFRVERKSRDHVSSIYDTSMPFAMFFSGGQAVHYSPDFAANGYNGASHGCVNVRDRDGIAALFDQVRVGDGVVVYWS</sequence>
<dbReference type="SUPFAM" id="SSF141523">
    <property type="entry name" value="L,D-transpeptidase catalytic domain-like"/>
    <property type="match status" value="1"/>
</dbReference>
<dbReference type="GO" id="GO:0071555">
    <property type="term" value="P:cell wall organization"/>
    <property type="evidence" value="ECO:0007669"/>
    <property type="project" value="UniProtKB-UniRule"/>
</dbReference>
<comment type="caution">
    <text evidence="10">The sequence shown here is derived from an EMBL/GenBank/DDBJ whole genome shotgun (WGS) entry which is preliminary data.</text>
</comment>
<evidence type="ECO:0000256" key="7">
    <source>
        <dbReference type="SAM" id="MobiDB-lite"/>
    </source>
</evidence>
<feature type="chain" id="PRO_5026923104" evidence="8">
    <location>
        <begin position="24"/>
        <end position="287"/>
    </location>
</feature>
<dbReference type="InterPro" id="IPR002477">
    <property type="entry name" value="Peptidoglycan-bd-like"/>
</dbReference>
<evidence type="ECO:0000256" key="2">
    <source>
        <dbReference type="ARBA" id="ARBA00022679"/>
    </source>
</evidence>
<keyword evidence="3 6" id="KW-0133">Cell shape</keyword>
<dbReference type="InterPro" id="IPR005490">
    <property type="entry name" value="LD_TPept_cat_dom"/>
</dbReference>
<dbReference type="PROSITE" id="PS52029">
    <property type="entry name" value="LD_TPASE"/>
    <property type="match status" value="1"/>
</dbReference>
<proteinExistence type="predicted"/>
<keyword evidence="5 6" id="KW-0961">Cell wall biogenesis/degradation</keyword>
<dbReference type="GO" id="GO:0016740">
    <property type="term" value="F:transferase activity"/>
    <property type="evidence" value="ECO:0007669"/>
    <property type="project" value="UniProtKB-KW"/>
</dbReference>
<accession>A0A6P0HGJ2</accession>
<evidence type="ECO:0000256" key="8">
    <source>
        <dbReference type="SAM" id="SignalP"/>
    </source>
</evidence>
<keyword evidence="11" id="KW-1185">Reference proteome</keyword>
<keyword evidence="2" id="KW-0808">Transferase</keyword>
<feature type="active site" description="Proton donor/acceptor" evidence="6">
    <location>
        <position position="243"/>
    </location>
</feature>
<name>A0A6P0HGJ2_9ACTN</name>
<gene>
    <name evidence="10" type="ORF">G3T38_05310</name>
</gene>
<dbReference type="EMBL" id="JAAGXA010000003">
    <property type="protein sequence ID" value="NEN77691.1"/>
    <property type="molecule type" value="Genomic_DNA"/>
</dbReference>
<dbReference type="GO" id="GO:0071972">
    <property type="term" value="F:peptidoglycan L,D-transpeptidase activity"/>
    <property type="evidence" value="ECO:0007669"/>
    <property type="project" value="TreeGrafter"/>
</dbReference>
<evidence type="ECO:0000313" key="10">
    <source>
        <dbReference type="EMBL" id="NEN77691.1"/>
    </source>
</evidence>
<evidence type="ECO:0000256" key="4">
    <source>
        <dbReference type="ARBA" id="ARBA00022984"/>
    </source>
</evidence>
<dbReference type="CDD" id="cd16913">
    <property type="entry name" value="YkuD_like"/>
    <property type="match status" value="1"/>
</dbReference>
<protein>
    <submittedName>
        <fullName evidence="10">Murein L,D-transpeptidase</fullName>
    </submittedName>
</protein>
<evidence type="ECO:0000256" key="5">
    <source>
        <dbReference type="ARBA" id="ARBA00023316"/>
    </source>
</evidence>
<feature type="compositionally biased region" description="Low complexity" evidence="7">
    <location>
        <begin position="40"/>
        <end position="54"/>
    </location>
</feature>
<dbReference type="InterPro" id="IPR036365">
    <property type="entry name" value="PGBD-like_sf"/>
</dbReference>
<dbReference type="Pfam" id="PF01471">
    <property type="entry name" value="PG_binding_1"/>
    <property type="match status" value="1"/>
</dbReference>
<feature type="active site" description="Nucleophile" evidence="6">
    <location>
        <position position="260"/>
    </location>
</feature>
<feature type="domain" description="L,D-TPase catalytic" evidence="9">
    <location>
        <begin position="173"/>
        <end position="285"/>
    </location>
</feature>
<comment type="pathway">
    <text evidence="1 6">Cell wall biogenesis; peptidoglycan biosynthesis.</text>
</comment>
<dbReference type="GO" id="GO:0018104">
    <property type="term" value="P:peptidoglycan-protein cross-linking"/>
    <property type="evidence" value="ECO:0007669"/>
    <property type="project" value="TreeGrafter"/>
</dbReference>
<dbReference type="GO" id="GO:0005576">
    <property type="term" value="C:extracellular region"/>
    <property type="evidence" value="ECO:0007669"/>
    <property type="project" value="TreeGrafter"/>
</dbReference>
<dbReference type="SUPFAM" id="SSF47090">
    <property type="entry name" value="PGBD-like"/>
    <property type="match status" value="1"/>
</dbReference>
<reference evidence="10 11" key="1">
    <citation type="journal article" date="2014" name="Int. J. Syst. Evol. Microbiol.">
        <title>Nocardioides zeae sp. nov., isolated from the stem of Zea mays.</title>
        <authorList>
            <person name="Glaeser S.P."/>
            <person name="McInroy J.A."/>
            <person name="Busse H.J."/>
            <person name="Kampfer P."/>
        </authorList>
    </citation>
    <scope>NUCLEOTIDE SEQUENCE [LARGE SCALE GENOMIC DNA]</scope>
    <source>
        <strain evidence="10 11">JCM 30728</strain>
    </source>
</reference>
<evidence type="ECO:0000256" key="1">
    <source>
        <dbReference type="ARBA" id="ARBA00004752"/>
    </source>
</evidence>
<feature type="region of interest" description="Disordered" evidence="7">
    <location>
        <begin position="38"/>
        <end position="87"/>
    </location>
</feature>
<evidence type="ECO:0000313" key="11">
    <source>
        <dbReference type="Proteomes" id="UP000468687"/>
    </source>
</evidence>
<evidence type="ECO:0000256" key="3">
    <source>
        <dbReference type="ARBA" id="ARBA00022960"/>
    </source>
</evidence>
<feature type="signal peptide" evidence="8">
    <location>
        <begin position="1"/>
        <end position="23"/>
    </location>
</feature>
<dbReference type="PANTHER" id="PTHR30582:SF33">
    <property type="entry name" value="EXPORTED PROTEIN"/>
    <property type="match status" value="1"/>
</dbReference>
<dbReference type="InterPro" id="IPR038063">
    <property type="entry name" value="Transpep_catalytic_dom"/>
</dbReference>
<dbReference type="RefSeq" id="WP_163771069.1">
    <property type="nucleotide sequence ID" value="NZ_JAAGXA010000003.1"/>
</dbReference>
<evidence type="ECO:0000259" key="9">
    <source>
        <dbReference type="PROSITE" id="PS52029"/>
    </source>
</evidence>
<keyword evidence="4 6" id="KW-0573">Peptidoglycan synthesis</keyword>
<dbReference type="Pfam" id="PF03734">
    <property type="entry name" value="YkuD"/>
    <property type="match status" value="1"/>
</dbReference>
<feature type="compositionally biased region" description="Pro residues" evidence="7">
    <location>
        <begin position="55"/>
        <end position="67"/>
    </location>
</feature>
<dbReference type="GO" id="GO:0008360">
    <property type="term" value="P:regulation of cell shape"/>
    <property type="evidence" value="ECO:0007669"/>
    <property type="project" value="UniProtKB-UniRule"/>
</dbReference>
<dbReference type="UniPathway" id="UPA00219"/>
<dbReference type="Gene3D" id="1.10.101.10">
    <property type="entry name" value="PGBD-like superfamily/PGBD"/>
    <property type="match status" value="1"/>
</dbReference>
<evidence type="ECO:0000256" key="6">
    <source>
        <dbReference type="PROSITE-ProRule" id="PRU01373"/>
    </source>
</evidence>
<dbReference type="AlphaFoldDB" id="A0A6P0HGJ2"/>
<dbReference type="InterPro" id="IPR050979">
    <property type="entry name" value="LD-transpeptidase"/>
</dbReference>
<organism evidence="10 11">
    <name type="scientific">Nocardioides zeae</name>
    <dbReference type="NCBI Taxonomy" id="1457234"/>
    <lineage>
        <taxon>Bacteria</taxon>
        <taxon>Bacillati</taxon>
        <taxon>Actinomycetota</taxon>
        <taxon>Actinomycetes</taxon>
        <taxon>Propionibacteriales</taxon>
        <taxon>Nocardioidaceae</taxon>
        <taxon>Nocardioides</taxon>
    </lineage>
</organism>
<dbReference type="Proteomes" id="UP000468687">
    <property type="component" value="Unassembled WGS sequence"/>
</dbReference>
<dbReference type="InterPro" id="IPR036366">
    <property type="entry name" value="PGBDSf"/>
</dbReference>